<accession>A0A915IJQ9</accession>
<dbReference type="WBParaSite" id="nRc.2.0.1.t14099-RA">
    <property type="protein sequence ID" value="nRc.2.0.1.t14099-RA"/>
    <property type="gene ID" value="nRc.2.0.1.g14099"/>
</dbReference>
<evidence type="ECO:0000313" key="2">
    <source>
        <dbReference type="WBParaSite" id="nRc.2.0.1.t14099-RA"/>
    </source>
</evidence>
<dbReference type="AlphaFoldDB" id="A0A915IJQ9"/>
<keyword evidence="1" id="KW-1185">Reference proteome</keyword>
<organism evidence="1 2">
    <name type="scientific">Romanomermis culicivorax</name>
    <name type="common">Nematode worm</name>
    <dbReference type="NCBI Taxonomy" id="13658"/>
    <lineage>
        <taxon>Eukaryota</taxon>
        <taxon>Metazoa</taxon>
        <taxon>Ecdysozoa</taxon>
        <taxon>Nematoda</taxon>
        <taxon>Enoplea</taxon>
        <taxon>Dorylaimia</taxon>
        <taxon>Mermithida</taxon>
        <taxon>Mermithoidea</taxon>
        <taxon>Mermithidae</taxon>
        <taxon>Romanomermis</taxon>
    </lineage>
</organism>
<sequence length="413" mass="46242">MNWIPEREPSFPSEPGTYACNRFALRPIILNEDFQMETAVEQIKIKESDHMANPHSHFHFYLHLLNIIDFQNQFLFPAPVYTYLLPTTALVHTLTTDELLDHPTSAVDVEPTDEELLDRLIFDLNIAKLPLSTDVLALPTLAATADLTAMTMQINDFLKLTLDDISTFAPVPMDESIPVQPTAMDAKTNTTRDQTRTHILEENTMDQSTAMDVTRQEPAAVAVPPTPVVDPRIYLATPAILSRPPIIATILPPDTQWQALTTALTAYDFPSLPSGMLFPEHHWMDYPDTLKEEIQHILLPQPTPAVPVPQVAQPALTSVTSQQRLQCRPNKCRLPATQITIVLVTSLIPMMTATKKKLNNHHEKTLQAVRAVNKNAVRMHPHTTLKGSKCVRCTPPVSRNKRTSMVSATQNQD</sequence>
<evidence type="ECO:0000313" key="1">
    <source>
        <dbReference type="Proteomes" id="UP000887565"/>
    </source>
</evidence>
<dbReference type="Proteomes" id="UP000887565">
    <property type="component" value="Unplaced"/>
</dbReference>
<name>A0A915IJQ9_ROMCU</name>
<proteinExistence type="predicted"/>
<protein>
    <submittedName>
        <fullName evidence="2">Uncharacterized protein</fullName>
    </submittedName>
</protein>
<reference evidence="2" key="1">
    <citation type="submission" date="2022-11" db="UniProtKB">
        <authorList>
            <consortium name="WormBaseParasite"/>
        </authorList>
    </citation>
    <scope>IDENTIFICATION</scope>
</reference>